<comment type="caution">
    <text evidence="9">The sequence shown here is derived from an EMBL/GenBank/DDBJ whole genome shotgun (WGS) entry which is preliminary data.</text>
</comment>
<comment type="subcellular location">
    <subcellularLocation>
        <location evidence="1">Endomembrane system</location>
        <topology evidence="1">Multi-pass membrane protein</topology>
    </subcellularLocation>
</comment>
<keyword evidence="3 7" id="KW-1133">Transmembrane helix</keyword>
<accession>A0A2P8G7Y0</accession>
<evidence type="ECO:0000256" key="3">
    <source>
        <dbReference type="ARBA" id="ARBA00022989"/>
    </source>
</evidence>
<dbReference type="Proteomes" id="UP000241964">
    <property type="component" value="Unassembled WGS sequence"/>
</dbReference>
<feature type="transmembrane region" description="Helical" evidence="7">
    <location>
        <begin position="144"/>
        <end position="163"/>
    </location>
</feature>
<keyword evidence="2 7" id="KW-0812">Transmembrane</keyword>
<evidence type="ECO:0000256" key="5">
    <source>
        <dbReference type="ARBA" id="ARBA00023157"/>
    </source>
</evidence>
<dbReference type="PANTHER" id="PTHR12639:SF7">
    <property type="entry name" value="HTTM DOMAIN-CONTAINING PROTEIN"/>
    <property type="match status" value="1"/>
</dbReference>
<dbReference type="AlphaFoldDB" id="A0A2P8G7Y0"/>
<keyword evidence="6" id="KW-0456">Lyase</keyword>
<gene>
    <name evidence="9" type="ORF">CLV60_1049</name>
</gene>
<feature type="transmembrane region" description="Helical" evidence="7">
    <location>
        <begin position="299"/>
        <end position="320"/>
    </location>
</feature>
<dbReference type="Pfam" id="PF22777">
    <property type="entry name" value="VKGC_lumenal_dom"/>
    <property type="match status" value="1"/>
</dbReference>
<feature type="transmembrane region" description="Helical" evidence="7">
    <location>
        <begin position="12"/>
        <end position="35"/>
    </location>
</feature>
<evidence type="ECO:0000313" key="9">
    <source>
        <dbReference type="EMBL" id="PSL30067.1"/>
    </source>
</evidence>
<keyword evidence="5" id="KW-1015">Disulfide bond</keyword>
<evidence type="ECO:0000256" key="7">
    <source>
        <dbReference type="SAM" id="Phobius"/>
    </source>
</evidence>
<dbReference type="InterPro" id="IPR007782">
    <property type="entry name" value="VKG_COase"/>
</dbReference>
<evidence type="ECO:0000256" key="4">
    <source>
        <dbReference type="ARBA" id="ARBA00023136"/>
    </source>
</evidence>
<feature type="transmembrane region" description="Helical" evidence="7">
    <location>
        <begin position="228"/>
        <end position="261"/>
    </location>
</feature>
<dbReference type="GO" id="GO:0019842">
    <property type="term" value="F:vitamin binding"/>
    <property type="evidence" value="ECO:0007669"/>
    <property type="project" value="TreeGrafter"/>
</dbReference>
<protein>
    <submittedName>
        <fullName evidence="9">Vitamin K-dependent gamma-carboxylase-like protein</fullName>
    </submittedName>
</protein>
<dbReference type="GO" id="GO:0008488">
    <property type="term" value="F:gamma-glutamyl carboxylase activity"/>
    <property type="evidence" value="ECO:0007669"/>
    <property type="project" value="InterPro"/>
</dbReference>
<dbReference type="EMBL" id="PYAS01000004">
    <property type="protein sequence ID" value="PSL30067.1"/>
    <property type="molecule type" value="Genomic_DNA"/>
</dbReference>
<feature type="domain" description="HTTM-like" evidence="8">
    <location>
        <begin position="6"/>
        <end position="265"/>
    </location>
</feature>
<reference evidence="9 10" key="1">
    <citation type="submission" date="2018-03" db="EMBL/GenBank/DDBJ databases">
        <title>Genomic Encyclopedia of Archaeal and Bacterial Type Strains, Phase II (KMG-II): from individual species to whole genera.</title>
        <authorList>
            <person name="Goeker M."/>
        </authorList>
    </citation>
    <scope>NUCLEOTIDE SEQUENCE [LARGE SCALE GENOMIC DNA]</scope>
    <source>
        <strain evidence="9 10">DSM 29057</strain>
    </source>
</reference>
<evidence type="ECO:0000256" key="2">
    <source>
        <dbReference type="ARBA" id="ARBA00022692"/>
    </source>
</evidence>
<dbReference type="InterPro" id="IPR011020">
    <property type="entry name" value="HTTM-like"/>
</dbReference>
<sequence>MRAYLQKYTSAAPLAIFRAIFGLMLVISTARFLALGWVKELYINPQFFFSFYGFGFVKPLGEWTYLLFAACGISALLVAIGWYYRQASIVLFLSFTYIELMDKSTYLNHYYFVSLLCFLLIFLPANTMFSVDARRNEAMRAGEIPAWCIDCVRVLVCMLYFYAGIAKLNSDWFVEALPLKIWLPAKNDTPLIGGLFNQLETAYVFSWIGCIYDLSVGFMLWNRPTRPFAYASVVVFHLLTSLLFPIGMFPYIMIVTALIFFPAGFHQKLISYIGRLFRLPTAVAKPAGRYQFPAMVRPVVYAVLAVFFVFQILFPFRYLLYPGELFWTEEGYRFSWRVMLMEKAGYTQFTVTDANGKRQTINNNDFLTRLQEKMMSTQPDMILQYAHMLRDYYASRGFVQPHVYVDSYVALNGRTGKPLIAPDVDLAQQCDSFRHKSWITPFNNEIKGL</sequence>
<dbReference type="GO" id="GO:0012505">
    <property type="term" value="C:endomembrane system"/>
    <property type="evidence" value="ECO:0007669"/>
    <property type="project" value="UniProtKB-SubCell"/>
</dbReference>
<proteinExistence type="predicted"/>
<organism evidence="9 10">
    <name type="scientific">Dyadobacter jiangsuensis</name>
    <dbReference type="NCBI Taxonomy" id="1591085"/>
    <lineage>
        <taxon>Bacteria</taxon>
        <taxon>Pseudomonadati</taxon>
        <taxon>Bacteroidota</taxon>
        <taxon>Cytophagia</taxon>
        <taxon>Cytophagales</taxon>
        <taxon>Spirosomataceae</taxon>
        <taxon>Dyadobacter</taxon>
    </lineage>
</organism>
<keyword evidence="10" id="KW-1185">Reference proteome</keyword>
<feature type="transmembrane region" description="Helical" evidence="7">
    <location>
        <begin position="110"/>
        <end position="132"/>
    </location>
</feature>
<evidence type="ECO:0000259" key="8">
    <source>
        <dbReference type="SMART" id="SM00752"/>
    </source>
</evidence>
<dbReference type="InterPro" id="IPR053934">
    <property type="entry name" value="HTTM_dom"/>
</dbReference>
<name>A0A2P8G7Y0_9BACT</name>
<dbReference type="PANTHER" id="PTHR12639">
    <property type="entry name" value="VITAMIN K-DEPENDENT GAMMA-CARBOXYLASE"/>
    <property type="match status" value="1"/>
</dbReference>
<dbReference type="OrthoDB" id="341137at2"/>
<dbReference type="SMART" id="SM00752">
    <property type="entry name" value="HTTM"/>
    <property type="match status" value="1"/>
</dbReference>
<evidence type="ECO:0000313" key="10">
    <source>
        <dbReference type="Proteomes" id="UP000241964"/>
    </source>
</evidence>
<feature type="transmembrane region" description="Helical" evidence="7">
    <location>
        <begin position="202"/>
        <end position="221"/>
    </location>
</feature>
<keyword evidence="4 7" id="KW-0472">Membrane</keyword>
<evidence type="ECO:0000256" key="6">
    <source>
        <dbReference type="ARBA" id="ARBA00023239"/>
    </source>
</evidence>
<evidence type="ECO:0000256" key="1">
    <source>
        <dbReference type="ARBA" id="ARBA00004127"/>
    </source>
</evidence>
<dbReference type="RefSeq" id="WP_106594989.1">
    <property type="nucleotide sequence ID" value="NZ_PYAS01000004.1"/>
</dbReference>
<dbReference type="InterPro" id="IPR053935">
    <property type="entry name" value="VKGC_lumenal_dom"/>
</dbReference>
<feature type="transmembrane region" description="Helical" evidence="7">
    <location>
        <begin position="64"/>
        <end position="84"/>
    </location>
</feature>
<dbReference type="Pfam" id="PF05090">
    <property type="entry name" value="HTTM"/>
    <property type="match status" value="1"/>
</dbReference>